<dbReference type="Gene3D" id="3.30.1360.10">
    <property type="entry name" value="RNA polymerase, RBP11-like subunit"/>
    <property type="match status" value="1"/>
</dbReference>
<dbReference type="GO" id="GO:0003899">
    <property type="term" value="F:DNA-directed RNA polymerase activity"/>
    <property type="evidence" value="ECO:0007669"/>
    <property type="project" value="InterPro"/>
</dbReference>
<dbReference type="InterPro" id="IPR009025">
    <property type="entry name" value="RBP11-like_dimer"/>
</dbReference>
<comment type="subcellular location">
    <subcellularLocation>
        <location evidence="1">Nucleus</location>
    </subcellularLocation>
</comment>
<dbReference type="GO" id="GO:0046983">
    <property type="term" value="F:protein dimerization activity"/>
    <property type="evidence" value="ECO:0007669"/>
    <property type="project" value="InterPro"/>
</dbReference>
<comment type="similarity">
    <text evidence="6">Belongs to the archaeal Rpo11/eukaryotic RPB11/RPC19 RNA polymerase subunit family.</text>
</comment>
<dbReference type="GO" id="GO:0006383">
    <property type="term" value="P:transcription by RNA polymerase III"/>
    <property type="evidence" value="ECO:0007669"/>
    <property type="project" value="TreeGrafter"/>
</dbReference>
<reference evidence="10" key="1">
    <citation type="submission" date="2015-11" db="EMBL/GenBank/DDBJ databases">
        <title>De novo transcriptome assembly of four potential Pierce s Disease insect vectors from Arizona vineyards.</title>
        <authorList>
            <person name="Tassone E.E."/>
        </authorList>
    </citation>
    <scope>NUCLEOTIDE SEQUENCE</scope>
</reference>
<gene>
    <name evidence="10" type="ORF">g.20395</name>
</gene>
<dbReference type="InterPro" id="IPR036603">
    <property type="entry name" value="RBP11-like"/>
</dbReference>
<evidence type="ECO:0000313" key="10">
    <source>
        <dbReference type="EMBL" id="JAS59822.1"/>
    </source>
</evidence>
<evidence type="ECO:0000256" key="8">
    <source>
        <dbReference type="SAM" id="Coils"/>
    </source>
</evidence>
<dbReference type="CDD" id="cd07029">
    <property type="entry name" value="RNAP_I_III_AC19"/>
    <property type="match status" value="1"/>
</dbReference>
<feature type="domain" description="DNA-directed RNA polymerase RBP11-like dimerisation" evidence="9">
    <location>
        <begin position="19"/>
        <end position="89"/>
    </location>
</feature>
<dbReference type="EMBL" id="GECZ01009947">
    <property type="protein sequence ID" value="JAS59822.1"/>
    <property type="molecule type" value="Transcribed_RNA"/>
</dbReference>
<keyword evidence="8" id="KW-0175">Coiled coil</keyword>
<dbReference type="PANTHER" id="PTHR13946">
    <property type="entry name" value="DNA-DIRECTED RNA POLYMERASE I,II,III"/>
    <property type="match status" value="1"/>
</dbReference>
<dbReference type="GO" id="GO:0005666">
    <property type="term" value="C:RNA polymerase III complex"/>
    <property type="evidence" value="ECO:0007669"/>
    <property type="project" value="TreeGrafter"/>
</dbReference>
<dbReference type="InterPro" id="IPR033898">
    <property type="entry name" value="RNAP_AC19"/>
</dbReference>
<proteinExistence type="inferred from homology"/>
<dbReference type="PANTHER" id="PTHR13946:SF28">
    <property type="entry name" value="DNA-DIRECTED RNA POLYMERASES I AND III SUBUNIT RPAC2"/>
    <property type="match status" value="1"/>
</dbReference>
<dbReference type="FunFam" id="3.30.1360.10:FF:000006">
    <property type="entry name" value="DNA-directed RNA polymerases I and III subunit RPAC2"/>
    <property type="match status" value="1"/>
</dbReference>
<keyword evidence="3" id="KW-0240">DNA-directed RNA polymerase</keyword>
<dbReference type="GO" id="GO:0005736">
    <property type="term" value="C:RNA polymerase I complex"/>
    <property type="evidence" value="ECO:0007669"/>
    <property type="project" value="TreeGrafter"/>
</dbReference>
<evidence type="ECO:0000256" key="5">
    <source>
        <dbReference type="ARBA" id="ARBA00023242"/>
    </source>
</evidence>
<dbReference type="HAMAP" id="MF_00261">
    <property type="entry name" value="RNApol_arch_Rpo11"/>
    <property type="match status" value="1"/>
</dbReference>
<evidence type="ECO:0000256" key="3">
    <source>
        <dbReference type="ARBA" id="ARBA00022478"/>
    </source>
</evidence>
<evidence type="ECO:0000259" key="9">
    <source>
        <dbReference type="Pfam" id="PF13656"/>
    </source>
</evidence>
<dbReference type="AlphaFoldDB" id="A0A1B6GBM4"/>
<dbReference type="InterPro" id="IPR008193">
    <property type="entry name" value="RNA_pol_Rpb11_13-16kDa_CS"/>
</dbReference>
<feature type="coiled-coil region" evidence="8">
    <location>
        <begin position="70"/>
        <end position="97"/>
    </location>
</feature>
<dbReference type="PROSITE" id="PS01154">
    <property type="entry name" value="RNA_POL_L_13KD"/>
    <property type="match status" value="1"/>
</dbReference>
<dbReference type="Pfam" id="PF13656">
    <property type="entry name" value="RNA_pol_L_2"/>
    <property type="match status" value="1"/>
</dbReference>
<protein>
    <recommendedName>
        <fullName evidence="2">DNA-directed RNA polymerases I and III subunit RPAC2</fullName>
    </recommendedName>
    <alternativeName>
        <fullName evidence="7">DNA-directed RNA polymerase I subunit D</fullName>
    </alternativeName>
</protein>
<evidence type="ECO:0000256" key="4">
    <source>
        <dbReference type="ARBA" id="ARBA00023163"/>
    </source>
</evidence>
<evidence type="ECO:0000256" key="1">
    <source>
        <dbReference type="ARBA" id="ARBA00004123"/>
    </source>
</evidence>
<organism evidence="10">
    <name type="scientific">Cuerna arida</name>
    <dbReference type="NCBI Taxonomy" id="1464854"/>
    <lineage>
        <taxon>Eukaryota</taxon>
        <taxon>Metazoa</taxon>
        <taxon>Ecdysozoa</taxon>
        <taxon>Arthropoda</taxon>
        <taxon>Hexapoda</taxon>
        <taxon>Insecta</taxon>
        <taxon>Pterygota</taxon>
        <taxon>Neoptera</taxon>
        <taxon>Paraneoptera</taxon>
        <taxon>Hemiptera</taxon>
        <taxon>Auchenorrhyncha</taxon>
        <taxon>Membracoidea</taxon>
        <taxon>Cicadellidae</taxon>
        <taxon>Cicadellinae</taxon>
        <taxon>Proconiini</taxon>
        <taxon>Cuerna</taxon>
    </lineage>
</organism>
<evidence type="ECO:0000256" key="2">
    <source>
        <dbReference type="ARBA" id="ARBA00022079"/>
    </source>
</evidence>
<keyword evidence="5" id="KW-0539">Nucleus</keyword>
<dbReference type="GO" id="GO:0006362">
    <property type="term" value="P:transcription elongation by RNA polymerase I"/>
    <property type="evidence" value="ECO:0007669"/>
    <property type="project" value="TreeGrafter"/>
</dbReference>
<name>A0A1B6GBM4_9HEMI</name>
<sequence length="107" mass="12181">MDTISELAGDEHSGDKSRTFVFNDENHTLGNCLVSIITNYEDVMFCGYTVPHPAEQKMHLRIQTSGPRAIDVLQRGLKDLEKLCDETTSKFKVAMKEYKNKNLEDID</sequence>
<dbReference type="GO" id="GO:0003677">
    <property type="term" value="F:DNA binding"/>
    <property type="evidence" value="ECO:0007669"/>
    <property type="project" value="InterPro"/>
</dbReference>
<keyword evidence="4" id="KW-0804">Transcription</keyword>
<evidence type="ECO:0000256" key="6">
    <source>
        <dbReference type="ARBA" id="ARBA00025751"/>
    </source>
</evidence>
<dbReference type="InterPro" id="IPR022905">
    <property type="entry name" value="Rpo11-like"/>
</dbReference>
<accession>A0A1B6GBM4</accession>
<evidence type="ECO:0000256" key="7">
    <source>
        <dbReference type="ARBA" id="ARBA00031757"/>
    </source>
</evidence>
<dbReference type="SUPFAM" id="SSF55257">
    <property type="entry name" value="RBP11-like subunits of RNA polymerase"/>
    <property type="match status" value="1"/>
</dbReference>